<gene>
    <name evidence="1" type="ORF">BH720_05615</name>
</gene>
<dbReference type="AlphaFoldDB" id="A0A1E5QMX7"/>
<protein>
    <recommendedName>
        <fullName evidence="2">DUF2358 domain-containing protein</fullName>
    </recommendedName>
</protein>
<dbReference type="EMBL" id="MJGC01000041">
    <property type="protein sequence ID" value="OEJ76035.1"/>
    <property type="molecule type" value="Genomic_DNA"/>
</dbReference>
<dbReference type="InterPro" id="IPR018790">
    <property type="entry name" value="DUF2358"/>
</dbReference>
<comment type="caution">
    <text evidence="1">The sequence shown here is derived from an EMBL/GenBank/DDBJ whole genome shotgun (WGS) entry which is preliminary data.</text>
</comment>
<dbReference type="PANTHER" id="PTHR34123:SF1">
    <property type="entry name" value="OS04G0578200 PROTEIN"/>
    <property type="match status" value="1"/>
</dbReference>
<dbReference type="SUPFAM" id="SSF54427">
    <property type="entry name" value="NTF2-like"/>
    <property type="match status" value="1"/>
</dbReference>
<dbReference type="RefSeq" id="WP_069966193.1">
    <property type="nucleotide sequence ID" value="NZ_CM124774.1"/>
</dbReference>
<accession>A0A1E5QMX7</accession>
<evidence type="ECO:0000313" key="1">
    <source>
        <dbReference type="EMBL" id="OEJ76035.1"/>
    </source>
</evidence>
<sequence>MDILDILKQDYQRFPKDQTYSVYAKDVYFKDPLNEFRGVERFKKMIQFIDTFFINPQMDLHDIQRQEDTIHYTWTLSWNTPLPWKPRISIPGRTELKLSDSDTITSHVDYWNCSRLDVVKQHFVKKTR</sequence>
<dbReference type="STRING" id="1781255.BH720_05615"/>
<proteinExistence type="predicted"/>
<name>A0A1E5QMX7_9CYAN</name>
<dbReference type="OrthoDB" id="1115105at2"/>
<organism evidence="1">
    <name type="scientific">Desertifilum tharense IPPAS B-1220</name>
    <dbReference type="NCBI Taxonomy" id="1781255"/>
    <lineage>
        <taxon>Bacteria</taxon>
        <taxon>Bacillati</taxon>
        <taxon>Cyanobacteriota</taxon>
        <taxon>Cyanophyceae</taxon>
        <taxon>Desertifilales</taxon>
        <taxon>Desertifilaceae</taxon>
        <taxon>Desertifilum</taxon>
    </lineage>
</organism>
<dbReference type="Gene3D" id="3.10.450.50">
    <property type="match status" value="1"/>
</dbReference>
<dbReference type="Pfam" id="PF10184">
    <property type="entry name" value="DUF2358"/>
    <property type="match status" value="1"/>
</dbReference>
<dbReference type="InterPro" id="IPR032710">
    <property type="entry name" value="NTF2-like_dom_sf"/>
</dbReference>
<reference evidence="1" key="1">
    <citation type="submission" date="2016-09" db="EMBL/GenBank/DDBJ databases">
        <title>Draft genome of thermotolerant cyanobacterium Desertifilum sp. strain IPPAS B-1220.</title>
        <authorList>
            <person name="Sinetova M.A."/>
            <person name="Bolakhan K."/>
            <person name="Zayadan B.K."/>
            <person name="Mironov K.S."/>
            <person name="Ustinova V."/>
            <person name="Kupriyanova E.V."/>
            <person name="Sidorov R.A."/>
            <person name="Skrypnik A.N."/>
            <person name="Gogoleva N.E."/>
            <person name="Gogolev Y.V."/>
            <person name="Los D.A."/>
        </authorList>
    </citation>
    <scope>NUCLEOTIDE SEQUENCE [LARGE SCALE GENOMIC DNA]</scope>
    <source>
        <strain evidence="1">IPPAS B-1220</strain>
    </source>
</reference>
<dbReference type="PANTHER" id="PTHR34123">
    <property type="entry name" value="OS04G0578200 PROTEIN"/>
    <property type="match status" value="1"/>
</dbReference>
<evidence type="ECO:0008006" key="2">
    <source>
        <dbReference type="Google" id="ProtNLM"/>
    </source>
</evidence>